<evidence type="ECO:0000313" key="5">
    <source>
        <dbReference type="Proteomes" id="UP000612808"/>
    </source>
</evidence>
<organism evidence="4 5">
    <name type="scientific">Actinocatenispora rupis</name>
    <dbReference type="NCBI Taxonomy" id="519421"/>
    <lineage>
        <taxon>Bacteria</taxon>
        <taxon>Bacillati</taxon>
        <taxon>Actinomycetota</taxon>
        <taxon>Actinomycetes</taxon>
        <taxon>Micromonosporales</taxon>
        <taxon>Micromonosporaceae</taxon>
        <taxon>Actinocatenispora</taxon>
    </lineage>
</organism>
<proteinExistence type="inferred from homology"/>
<reference evidence="4" key="1">
    <citation type="submission" date="2021-01" db="EMBL/GenBank/DDBJ databases">
        <title>Whole genome shotgun sequence of Actinocatenispora rupis NBRC 107355.</title>
        <authorList>
            <person name="Komaki H."/>
            <person name="Tamura T."/>
        </authorList>
    </citation>
    <scope>NUCLEOTIDE SEQUENCE</scope>
    <source>
        <strain evidence="4">NBRC 107355</strain>
    </source>
</reference>
<dbReference type="PANTHER" id="PTHR36852">
    <property type="entry name" value="PROTEIN GVPL 2"/>
    <property type="match status" value="1"/>
</dbReference>
<dbReference type="GO" id="GO:0031411">
    <property type="term" value="C:gas vesicle"/>
    <property type="evidence" value="ECO:0007669"/>
    <property type="project" value="UniProtKB-SubCell"/>
</dbReference>
<dbReference type="EMBL" id="BOMB01000032">
    <property type="protein sequence ID" value="GID14596.1"/>
    <property type="molecule type" value="Genomic_DNA"/>
</dbReference>
<dbReference type="Pfam" id="PF06386">
    <property type="entry name" value="GvpL_GvpF"/>
    <property type="match status" value="1"/>
</dbReference>
<comment type="subcellular location">
    <subcellularLocation>
        <location evidence="2">Gas vesicle</location>
    </subcellularLocation>
</comment>
<dbReference type="InterPro" id="IPR009430">
    <property type="entry name" value="GvpL/GvpF"/>
</dbReference>
<comment type="similarity">
    <text evidence="3">Belongs to the gas vesicle GvpF/GvpL family.</text>
</comment>
<dbReference type="RefSeq" id="WP_203662419.1">
    <property type="nucleotide sequence ID" value="NZ_BAAAZM010000017.1"/>
</dbReference>
<accession>A0A8J3JAA0</accession>
<name>A0A8J3JAA0_9ACTN</name>
<evidence type="ECO:0000256" key="1">
    <source>
        <dbReference type="ARBA" id="ARBA00022987"/>
    </source>
</evidence>
<evidence type="ECO:0000313" key="4">
    <source>
        <dbReference type="EMBL" id="GID14596.1"/>
    </source>
</evidence>
<comment type="caution">
    <text evidence="4">The sequence shown here is derived from an EMBL/GenBank/DDBJ whole genome shotgun (WGS) entry which is preliminary data.</text>
</comment>
<gene>
    <name evidence="4" type="ORF">Aru02nite_54850</name>
</gene>
<dbReference type="GO" id="GO:0031412">
    <property type="term" value="P:gas vesicle organization"/>
    <property type="evidence" value="ECO:0007669"/>
    <property type="project" value="InterPro"/>
</dbReference>
<dbReference type="PANTHER" id="PTHR36852:SF1">
    <property type="entry name" value="PROTEIN GVPL 2"/>
    <property type="match status" value="1"/>
</dbReference>
<keyword evidence="1" id="KW-0304">Gas vesicle</keyword>
<keyword evidence="5" id="KW-1185">Reference proteome</keyword>
<evidence type="ECO:0000256" key="3">
    <source>
        <dbReference type="ARBA" id="ARBA00035643"/>
    </source>
</evidence>
<evidence type="ECO:0000256" key="2">
    <source>
        <dbReference type="ARBA" id="ARBA00035108"/>
    </source>
</evidence>
<protein>
    <submittedName>
        <fullName evidence="4">Gas vesicle protein</fullName>
    </submittedName>
</protein>
<sequence length="243" mass="26280">MSAVWVYAVTDRDAPLDVPGVRDEPVRAVRHGTLTAAVSSVPLDEFGREPLHRNLSDLAWLEPVARAHHAVVTRVAERGPVVPLRLASVYRDDAGVAALLAERADDLTTALGRVTGCTEWGVKAYAPPAPPPAEVATEGSPGARYLAQRRAERTARERVRHSAVDLADRVDRTLRPLATAYRRHDDRQAWPAESAAPVLTASYLVADDRRAAFTDAVAGLAATDRVDLTGPWPPYSFAGLDET</sequence>
<dbReference type="Proteomes" id="UP000612808">
    <property type="component" value="Unassembled WGS sequence"/>
</dbReference>
<dbReference type="AlphaFoldDB" id="A0A8J3JAA0"/>